<accession>A0A1M7XUJ2</accession>
<evidence type="ECO:0000313" key="2">
    <source>
        <dbReference type="Proteomes" id="UP000201465"/>
    </source>
</evidence>
<dbReference type="OrthoDB" id="41190at10239"/>
<protein>
    <submittedName>
        <fullName evidence="1">F-box domain</fullName>
    </submittedName>
</protein>
<name>A0A1M7XUJ2_9VIRU</name>
<keyword evidence="2" id="KW-1185">Reference proteome</keyword>
<dbReference type="InterPro" id="IPR036047">
    <property type="entry name" value="F-box-like_dom_sf"/>
</dbReference>
<gene>
    <name evidence="1" type="ORF">BQ3484_288</name>
</gene>
<organism evidence="1 2">
    <name type="scientific">Cedratvirus A11</name>
    <dbReference type="NCBI Taxonomy" id="1903266"/>
    <lineage>
        <taxon>Viruses</taxon>
        <taxon>Pithoviruses</taxon>
        <taxon>Orthocedratvirinae</taxon>
        <taxon>Alphacedratvirus</taxon>
        <taxon>Alphacedratvirus aljazairmassiliense</taxon>
    </lineage>
</organism>
<dbReference type="RefSeq" id="YP_009329228.1">
    <property type="nucleotide sequence ID" value="NC_032108.1"/>
</dbReference>
<dbReference type="EMBL" id="LT671577">
    <property type="protein sequence ID" value="SHO33356.1"/>
    <property type="molecule type" value="Genomic_DNA"/>
</dbReference>
<dbReference type="KEGG" id="vg:30523249"/>
<dbReference type="Proteomes" id="UP000201465">
    <property type="component" value="Segment"/>
</dbReference>
<sequence>MSKLSLNVFSCVLQSMQVEELPRLSLVDRECRFACLDKTLWKRIFSKHGLVILEGAKSVTSWVSNFQSSLVSKRLVDELMQKLDKIHTVAAVIGPVKLRLIKDTSTIHIPGVTDERELDMLICKDRFCHLGDKNGFKDKLFRDVNNKYSLDTRVKSAYIQLHIRKEQQTYYMVISETSVFSLDIEEIEHVNHKLDREQVALLFYKLSCFSLLTVHRYVERSLMNAKKTKGVFCVINDNISPSTRLIARNT</sequence>
<dbReference type="GeneID" id="30523249"/>
<dbReference type="SUPFAM" id="SSF81383">
    <property type="entry name" value="F-box domain"/>
    <property type="match status" value="1"/>
</dbReference>
<proteinExistence type="predicted"/>
<reference evidence="1 2" key="1">
    <citation type="submission" date="2016-11" db="EMBL/GenBank/DDBJ databases">
        <authorList>
            <consortium name="Urmite Genomes"/>
        </authorList>
    </citation>
    <scope>NUCLEOTIDE SEQUENCE [LARGE SCALE GENOMIC DNA]</scope>
    <source>
        <strain evidence="1 2">A11</strain>
    </source>
</reference>
<evidence type="ECO:0000313" key="1">
    <source>
        <dbReference type="EMBL" id="SHO33356.1"/>
    </source>
</evidence>